<dbReference type="InterPro" id="IPR008880">
    <property type="entry name" value="Trigger_fac_C"/>
</dbReference>
<evidence type="ECO:0000256" key="1">
    <source>
        <dbReference type="ARBA" id="ARBA00023110"/>
    </source>
</evidence>
<evidence type="ECO:0000256" key="2">
    <source>
        <dbReference type="ARBA" id="ARBA00023235"/>
    </source>
</evidence>
<dbReference type="Pfam" id="PF05698">
    <property type="entry name" value="Trigger_C"/>
    <property type="match status" value="1"/>
</dbReference>
<name>A0A4T9T6T3_9ACTN</name>
<dbReference type="EMBL" id="SSTM01000006">
    <property type="protein sequence ID" value="TJW09851.1"/>
    <property type="molecule type" value="Genomic_DNA"/>
</dbReference>
<keyword evidence="1" id="KW-0697">Rotamase</keyword>
<comment type="caution">
    <text evidence="5">The sequence shown here is derived from an EMBL/GenBank/DDBJ whole genome shotgun (WGS) entry which is preliminary data.</text>
</comment>
<dbReference type="InterPro" id="IPR036611">
    <property type="entry name" value="Trigger_fac_ribosome-bd_sf"/>
</dbReference>
<dbReference type="Gene3D" id="3.10.50.40">
    <property type="match status" value="1"/>
</dbReference>
<evidence type="ECO:0000259" key="3">
    <source>
        <dbReference type="Pfam" id="PF05697"/>
    </source>
</evidence>
<dbReference type="SUPFAM" id="SSF54534">
    <property type="entry name" value="FKBP-like"/>
    <property type="match status" value="1"/>
</dbReference>
<dbReference type="InterPro" id="IPR008881">
    <property type="entry name" value="Trigger_fac_ribosome-bd_bac"/>
</dbReference>
<organism evidence="5 6">
    <name type="scientific">Parvibacter caecicola</name>
    <dbReference type="NCBI Taxonomy" id="747645"/>
    <lineage>
        <taxon>Bacteria</taxon>
        <taxon>Bacillati</taxon>
        <taxon>Actinomycetota</taxon>
        <taxon>Coriobacteriia</taxon>
        <taxon>Coriobacteriales</taxon>
        <taxon>Coriobacteriaceae</taxon>
        <taxon>Parvibacter</taxon>
    </lineage>
</organism>
<dbReference type="AlphaFoldDB" id="A0A4T9T6T3"/>
<dbReference type="GO" id="GO:0003755">
    <property type="term" value="F:peptidyl-prolyl cis-trans isomerase activity"/>
    <property type="evidence" value="ECO:0007669"/>
    <property type="project" value="UniProtKB-KW"/>
</dbReference>
<evidence type="ECO:0000259" key="4">
    <source>
        <dbReference type="Pfam" id="PF05698"/>
    </source>
</evidence>
<dbReference type="SUPFAM" id="SSF109998">
    <property type="entry name" value="Triger factor/SurA peptide-binding domain-like"/>
    <property type="match status" value="1"/>
</dbReference>
<dbReference type="Proteomes" id="UP000309454">
    <property type="component" value="Unassembled WGS sequence"/>
</dbReference>
<dbReference type="GO" id="GO:0006457">
    <property type="term" value="P:protein folding"/>
    <property type="evidence" value="ECO:0007669"/>
    <property type="project" value="InterPro"/>
</dbReference>
<proteinExistence type="predicted"/>
<dbReference type="InterPro" id="IPR046357">
    <property type="entry name" value="PPIase_dom_sf"/>
</dbReference>
<dbReference type="InterPro" id="IPR037041">
    <property type="entry name" value="Trigger_fac_C_sf"/>
</dbReference>
<dbReference type="Pfam" id="PF05697">
    <property type="entry name" value="Trigger_N"/>
    <property type="match status" value="1"/>
</dbReference>
<evidence type="ECO:0000313" key="5">
    <source>
        <dbReference type="EMBL" id="TJW09851.1"/>
    </source>
</evidence>
<feature type="domain" description="Trigger factor ribosome-binding bacterial" evidence="3">
    <location>
        <begin position="43"/>
        <end position="187"/>
    </location>
</feature>
<keyword evidence="6" id="KW-1185">Reference proteome</keyword>
<gene>
    <name evidence="5" type="ORF">E5982_08380</name>
</gene>
<reference evidence="5 6" key="1">
    <citation type="submission" date="2019-04" db="EMBL/GenBank/DDBJ databases">
        <title>Microbes associate with the intestines of laboratory mice.</title>
        <authorList>
            <person name="Navarre W."/>
            <person name="Wong E."/>
            <person name="Huang K.C."/>
            <person name="Tropini C."/>
            <person name="Ng K."/>
            <person name="Yu B."/>
        </authorList>
    </citation>
    <scope>NUCLEOTIDE SEQUENCE [LARGE SCALE GENOMIC DNA]</scope>
    <source>
        <strain evidence="5 6">NM48_B13</strain>
    </source>
</reference>
<feature type="domain" description="Trigger factor C-terminal" evidence="4">
    <location>
        <begin position="306"/>
        <end position="463"/>
    </location>
</feature>
<protein>
    <submittedName>
        <fullName evidence="5">Trigger factor</fullName>
    </submittedName>
</protein>
<dbReference type="Gene3D" id="1.10.3120.10">
    <property type="entry name" value="Trigger factor, C-terminal domain"/>
    <property type="match status" value="1"/>
</dbReference>
<accession>A0A4T9T6T3</accession>
<dbReference type="GO" id="GO:0015031">
    <property type="term" value="P:protein transport"/>
    <property type="evidence" value="ECO:0007669"/>
    <property type="project" value="InterPro"/>
</dbReference>
<dbReference type="InterPro" id="IPR027304">
    <property type="entry name" value="Trigger_fact/SurA_dom_sf"/>
</dbReference>
<dbReference type="SUPFAM" id="SSF102735">
    <property type="entry name" value="Trigger factor ribosome-binding domain"/>
    <property type="match status" value="1"/>
</dbReference>
<evidence type="ECO:0000313" key="6">
    <source>
        <dbReference type="Proteomes" id="UP000309454"/>
    </source>
</evidence>
<dbReference type="OrthoDB" id="9767721at2"/>
<keyword evidence="2" id="KW-0413">Isomerase</keyword>
<sequence>MVESPSLLGRRRLRCARIARILIRGAGAAALGARLTAEETEPMKVNMRKTSDNTLRLECVANEKEVGHVLDMASWAFAEANGVQPQPGKTVGQCCQEQLGIKNLDSLVEKDAVELLPPFALDEKEIIPAWPPKPIIDGALKRGDSFRFVINVTTKPEYELTSYNPITIDVPPFRFDDSVVEAQLNQMVQGFPQFETADPKPLEMGDNCLIALKCFEDGEELKNLTTESRSYKLGVGYMPPSFDEGLLGMQPGDEKEFTFKAPGVDAEGKPTENDVQAQVRIIEIQKPVAPEPNDEWVSMNFPMYSSLQALKDDMTLTMSMQARREYDQQVEGMAIAEAAKRFTGKISDEMYERTREAIIQNLQQEVAQQGMSWEQFMQQNGGEQQMGMMLMLQTREMLVQGFTLDAIYRHEKLKIGDNDLLKACNTMNPGADPRQTLARFKDGGRMFALRETAQRMKAAQWLVSTGTINPLGDPTAAVVSPTAQEVADALKESDISLH</sequence>